<evidence type="ECO:0000313" key="2">
    <source>
        <dbReference type="Proteomes" id="UP000742560"/>
    </source>
</evidence>
<gene>
    <name evidence="1" type="ORF">J2745_000494</name>
</gene>
<dbReference type="InterPro" id="IPR011042">
    <property type="entry name" value="6-blade_b-propeller_TolB-like"/>
</dbReference>
<accession>A0A8T4H0R7</accession>
<proteinExistence type="predicted"/>
<dbReference type="AlphaFoldDB" id="A0A8T4H0R7"/>
<sequence length="432" mass="48306">MKNKYIILGVFLLLIGINLINAEELLWNNSYDYASGTDQAYSIAVDKFGNSYVAGYGDDGNYSWDILVLKYDTDGNLLWNNSYDYASDFDFAEDIAVDKFGNSYILGYGVKDYDSDLLIIKYDTDGNLLWNNSYDYALSSDYSKAIALDKLGNVYVTGYGAGGTYWDMLILKYDTDGNLLWNNSYDYDHDADYPEAIAVDKFGNSYVAGYGVTGYMCDILVLKYDTDGNLLWNNSYDCASSNEGAFSIALDKFGNAYVTGYGDTGNNSWDILTLKYDKDGNLLWNNSYDYASNDDYAGYIAVDKFGNSYILGYGYGEYTSDILIIKYDKDGNLLWNNSYDYASNDDSAFSIALDKFGNVYIAGYGDAGGYSWDMLILKYDTGGNLLWNDSYDYASGGDIAYAIALDKFRSVYVTGYGDAGDYSWDILILKYG</sequence>
<name>A0A8T4H0R7_METMI</name>
<dbReference type="Gene3D" id="2.120.10.30">
    <property type="entry name" value="TolB, C-terminal domain"/>
    <property type="match status" value="1"/>
</dbReference>
<dbReference type="PANTHER" id="PTHR35580">
    <property type="entry name" value="CELL SURFACE GLYCOPROTEIN (S-LAYER PROTEIN)-LIKE PROTEIN"/>
    <property type="match status" value="1"/>
</dbReference>
<dbReference type="RefSeq" id="WP_209734128.1">
    <property type="nucleotide sequence ID" value="NZ_JAGINF010000001.1"/>
</dbReference>
<comment type="caution">
    <text evidence="1">The sequence shown here is derived from an EMBL/GenBank/DDBJ whole genome shotgun (WGS) entry which is preliminary data.</text>
</comment>
<dbReference type="InterPro" id="IPR052918">
    <property type="entry name" value="Motility_Chemotaxis_Reg"/>
</dbReference>
<evidence type="ECO:0008006" key="3">
    <source>
        <dbReference type="Google" id="ProtNLM"/>
    </source>
</evidence>
<reference evidence="1" key="1">
    <citation type="submission" date="2021-03" db="EMBL/GenBank/DDBJ databases">
        <title>Genomic Encyclopedia of Type Strains, Phase IV (KMG-IV): sequencing the most valuable type-strain genomes for metagenomic binning, comparative biology and taxonomic classification.</title>
        <authorList>
            <person name="Goeker M."/>
        </authorList>
    </citation>
    <scope>NUCLEOTIDE SEQUENCE</scope>
    <source>
        <strain evidence="1">DSM 2771</strain>
    </source>
</reference>
<dbReference type="InterPro" id="IPR010620">
    <property type="entry name" value="SBBP_repeat"/>
</dbReference>
<dbReference type="PANTHER" id="PTHR35580:SF1">
    <property type="entry name" value="PHYTASE-LIKE DOMAIN-CONTAINING PROTEIN"/>
    <property type="match status" value="1"/>
</dbReference>
<protein>
    <recommendedName>
        <fullName evidence="3">Beta-propeller repeat protein</fullName>
    </recommendedName>
</protein>
<dbReference type="Gene3D" id="2.40.10.500">
    <property type="match status" value="2"/>
</dbReference>
<organism evidence="1 2">
    <name type="scientific">Methanococcus maripaludis</name>
    <name type="common">Methanococcus deltae</name>
    <dbReference type="NCBI Taxonomy" id="39152"/>
    <lineage>
        <taxon>Archaea</taxon>
        <taxon>Methanobacteriati</taxon>
        <taxon>Methanobacteriota</taxon>
        <taxon>Methanomada group</taxon>
        <taxon>Methanococci</taxon>
        <taxon>Methanococcales</taxon>
        <taxon>Methanococcaceae</taxon>
        <taxon>Methanococcus</taxon>
    </lineage>
</organism>
<dbReference type="Proteomes" id="UP000742560">
    <property type="component" value="Unassembled WGS sequence"/>
</dbReference>
<evidence type="ECO:0000313" key="1">
    <source>
        <dbReference type="EMBL" id="MBP2219019.1"/>
    </source>
</evidence>
<dbReference type="Pfam" id="PF06739">
    <property type="entry name" value="SBBP"/>
    <property type="match status" value="4"/>
</dbReference>
<dbReference type="SUPFAM" id="SSF101898">
    <property type="entry name" value="NHL repeat"/>
    <property type="match status" value="2"/>
</dbReference>
<dbReference type="EMBL" id="JAGINF010000001">
    <property type="protein sequence ID" value="MBP2219019.1"/>
    <property type="molecule type" value="Genomic_DNA"/>
</dbReference>